<dbReference type="Gene3D" id="3.90.79.10">
    <property type="entry name" value="Nucleoside Triphosphate Pyrophosphohydrolase"/>
    <property type="match status" value="1"/>
</dbReference>
<evidence type="ECO:0000259" key="2">
    <source>
        <dbReference type="PROSITE" id="PS51462"/>
    </source>
</evidence>
<dbReference type="InterPro" id="IPR015797">
    <property type="entry name" value="NUDIX_hydrolase-like_dom_sf"/>
</dbReference>
<dbReference type="Pfam" id="PF00293">
    <property type="entry name" value="NUDIX"/>
    <property type="match status" value="1"/>
</dbReference>
<evidence type="ECO:0000256" key="1">
    <source>
        <dbReference type="ARBA" id="ARBA00022801"/>
    </source>
</evidence>
<accession>A0A0G1W4A9</accession>
<feature type="domain" description="Nudix hydrolase" evidence="2">
    <location>
        <begin position="4"/>
        <end position="135"/>
    </location>
</feature>
<keyword evidence="1 3" id="KW-0378">Hydrolase</keyword>
<dbReference type="EMBL" id="LCOK01000006">
    <property type="protein sequence ID" value="KKU77140.1"/>
    <property type="molecule type" value="Genomic_DNA"/>
</dbReference>
<name>A0A0G1W4A9_9BACT</name>
<dbReference type="GO" id="GO:0016787">
    <property type="term" value="F:hydrolase activity"/>
    <property type="evidence" value="ECO:0007669"/>
    <property type="project" value="UniProtKB-KW"/>
</dbReference>
<dbReference type="SUPFAM" id="SSF55811">
    <property type="entry name" value="Nudix"/>
    <property type="match status" value="1"/>
</dbReference>
<dbReference type="PANTHER" id="PTHR43736">
    <property type="entry name" value="ADP-RIBOSE PYROPHOSPHATASE"/>
    <property type="match status" value="1"/>
</dbReference>
<dbReference type="Proteomes" id="UP000034682">
    <property type="component" value="Unassembled WGS sequence"/>
</dbReference>
<gene>
    <name evidence="3" type="ORF">UY02_C0006G0007</name>
</gene>
<sequence>MKHERCDAVGAIVKNSKGHYLVLYRLQQPQGLGCPAGHVEEDETRVEAVTRELFEETGIRAKKTACVYRGVFGTARLRCKRGVSKHKWSIYRVLTYVGKARRKEKREHAFVKFMSPKKIREYANRNDLTPLWVEVFRQLKIINGRTNHT</sequence>
<comment type="caution">
    <text evidence="3">The sequence shown here is derived from an EMBL/GenBank/DDBJ whole genome shotgun (WGS) entry which is preliminary data.</text>
</comment>
<dbReference type="InterPro" id="IPR020084">
    <property type="entry name" value="NUDIX_hydrolase_CS"/>
</dbReference>
<organism evidence="3 4">
    <name type="scientific">Candidatus Giovannonibacteria bacterium GW2011_GWB1_47_6b</name>
    <dbReference type="NCBI Taxonomy" id="1618655"/>
    <lineage>
        <taxon>Bacteria</taxon>
        <taxon>Candidatus Giovannoniibacteriota</taxon>
    </lineage>
</organism>
<proteinExistence type="predicted"/>
<reference evidence="3 4" key="1">
    <citation type="journal article" date="2015" name="Nature">
        <title>rRNA introns, odd ribosomes, and small enigmatic genomes across a large radiation of phyla.</title>
        <authorList>
            <person name="Brown C.T."/>
            <person name="Hug L.A."/>
            <person name="Thomas B.C."/>
            <person name="Sharon I."/>
            <person name="Castelle C.J."/>
            <person name="Singh A."/>
            <person name="Wilkins M.J."/>
            <person name="Williams K.H."/>
            <person name="Banfield J.F."/>
        </authorList>
    </citation>
    <scope>NUCLEOTIDE SEQUENCE [LARGE SCALE GENOMIC DNA]</scope>
</reference>
<dbReference type="CDD" id="cd02883">
    <property type="entry name" value="NUDIX_Hydrolase"/>
    <property type="match status" value="1"/>
</dbReference>
<dbReference type="PANTHER" id="PTHR43736:SF1">
    <property type="entry name" value="DIHYDRONEOPTERIN TRIPHOSPHATE DIPHOSPHATASE"/>
    <property type="match status" value="1"/>
</dbReference>
<evidence type="ECO:0000313" key="3">
    <source>
        <dbReference type="EMBL" id="KKU77140.1"/>
    </source>
</evidence>
<evidence type="ECO:0000313" key="4">
    <source>
        <dbReference type="Proteomes" id="UP000034682"/>
    </source>
</evidence>
<dbReference type="PROSITE" id="PS51462">
    <property type="entry name" value="NUDIX"/>
    <property type="match status" value="1"/>
</dbReference>
<dbReference type="PROSITE" id="PS00893">
    <property type="entry name" value="NUDIX_BOX"/>
    <property type="match status" value="1"/>
</dbReference>
<dbReference type="InterPro" id="IPR000086">
    <property type="entry name" value="NUDIX_hydrolase_dom"/>
</dbReference>
<dbReference type="AlphaFoldDB" id="A0A0G1W4A9"/>
<protein>
    <submittedName>
        <fullName evidence="3">NUDIX family phosphohydrolase</fullName>
    </submittedName>
</protein>